<feature type="transmembrane region" description="Helical" evidence="8">
    <location>
        <begin position="190"/>
        <end position="209"/>
    </location>
</feature>
<feature type="transmembrane region" description="Helical" evidence="8">
    <location>
        <begin position="54"/>
        <end position="81"/>
    </location>
</feature>
<accession>A0A7K0K5T9</accession>
<proteinExistence type="inferred from homology"/>
<comment type="similarity">
    <text evidence="8">Belongs to the binding-protein-dependent transport system permease family.</text>
</comment>
<evidence type="ECO:0000256" key="6">
    <source>
        <dbReference type="ARBA" id="ARBA00022989"/>
    </source>
</evidence>
<gene>
    <name evidence="10" type="ORF">FYJ63_09195</name>
</gene>
<evidence type="ECO:0000256" key="3">
    <source>
        <dbReference type="ARBA" id="ARBA00022475"/>
    </source>
</evidence>
<evidence type="ECO:0000256" key="5">
    <source>
        <dbReference type="ARBA" id="ARBA00022692"/>
    </source>
</evidence>
<evidence type="ECO:0000256" key="8">
    <source>
        <dbReference type="RuleBase" id="RU363032"/>
    </source>
</evidence>
<dbReference type="PANTHER" id="PTHR43357:SF4">
    <property type="entry name" value="INNER MEMBRANE ABC TRANSPORTER PERMEASE PROTEIN YDCV"/>
    <property type="match status" value="1"/>
</dbReference>
<keyword evidence="7 8" id="KW-0472">Membrane</keyword>
<dbReference type="AlphaFoldDB" id="A0A7K0K5T9"/>
<dbReference type="EMBL" id="VUMY01000018">
    <property type="protein sequence ID" value="MST50395.1"/>
    <property type="molecule type" value="Genomic_DNA"/>
</dbReference>
<evidence type="ECO:0000259" key="9">
    <source>
        <dbReference type="PROSITE" id="PS50928"/>
    </source>
</evidence>
<evidence type="ECO:0000256" key="7">
    <source>
        <dbReference type="ARBA" id="ARBA00023136"/>
    </source>
</evidence>
<dbReference type="CDD" id="cd06261">
    <property type="entry name" value="TM_PBP2"/>
    <property type="match status" value="1"/>
</dbReference>
<dbReference type="Gene3D" id="1.10.3720.10">
    <property type="entry name" value="MetI-like"/>
    <property type="match status" value="1"/>
</dbReference>
<sequence>MGVKEEHSLVTPAWDAGEGVAPVNTLDGVAHASADASADAPRSRRTHLEGEHPMLFAAYQWGILALVLAFLFIPLLGMLIFSVRFPLTGAWTAGAWETIFSFSGTTASGTDMSLLWEGLFNSLALSLFTVVLMLALLLPTMLALKIRPSKLSRVVEFICLLPLAIPAIVLVVGLAPIYRFISIHVFNTHPIWLGFAYTILVLPFAYRALDAGFSTIPVKTLVEASRSLGASWPTVMLRVIIPNLRGAIGAASFITIAVVLGEFTIASLLNRNNLQVAIFQLGQDDSMTATALALLTMVLGIVLLMALEIVSYELKKKREKNGK</sequence>
<keyword evidence="4" id="KW-0997">Cell inner membrane</keyword>
<evidence type="ECO:0000313" key="11">
    <source>
        <dbReference type="Proteomes" id="UP000442535"/>
    </source>
</evidence>
<evidence type="ECO:0000313" key="10">
    <source>
        <dbReference type="EMBL" id="MST50395.1"/>
    </source>
</evidence>
<dbReference type="Pfam" id="PF00528">
    <property type="entry name" value="BPD_transp_1"/>
    <property type="match status" value="1"/>
</dbReference>
<reference evidence="10 11" key="1">
    <citation type="submission" date="2019-08" db="EMBL/GenBank/DDBJ databases">
        <title>In-depth cultivation of the pig gut microbiome towards novel bacterial diversity and tailored functional studies.</title>
        <authorList>
            <person name="Wylensek D."/>
            <person name="Hitch T.C.A."/>
            <person name="Clavel T."/>
        </authorList>
    </citation>
    <scope>NUCLEOTIDE SEQUENCE [LARGE SCALE GENOMIC DNA]</scope>
    <source>
        <strain evidence="10 11">RF-GAM-744-WT-7</strain>
    </source>
</reference>
<dbReference type="PANTHER" id="PTHR43357">
    <property type="entry name" value="INNER MEMBRANE ABC TRANSPORTER PERMEASE PROTEIN YDCV"/>
    <property type="match status" value="1"/>
</dbReference>
<keyword evidence="5 8" id="KW-0812">Transmembrane</keyword>
<dbReference type="InterPro" id="IPR035906">
    <property type="entry name" value="MetI-like_sf"/>
</dbReference>
<feature type="domain" description="ABC transmembrane type-1" evidence="9">
    <location>
        <begin position="119"/>
        <end position="307"/>
    </location>
</feature>
<keyword evidence="11" id="KW-1185">Reference proteome</keyword>
<comment type="subcellular location">
    <subcellularLocation>
        <location evidence="1">Cell inner membrane</location>
        <topology evidence="1">Multi-pass membrane protein</topology>
    </subcellularLocation>
    <subcellularLocation>
        <location evidence="8">Cell membrane</location>
        <topology evidence="8">Multi-pass membrane protein</topology>
    </subcellularLocation>
</comment>
<feature type="transmembrane region" description="Helical" evidence="8">
    <location>
        <begin position="154"/>
        <end position="178"/>
    </location>
</feature>
<feature type="transmembrane region" description="Helical" evidence="8">
    <location>
        <begin position="246"/>
        <end position="269"/>
    </location>
</feature>
<feature type="transmembrane region" description="Helical" evidence="8">
    <location>
        <begin position="119"/>
        <end position="142"/>
    </location>
</feature>
<dbReference type="GO" id="GO:0005886">
    <property type="term" value="C:plasma membrane"/>
    <property type="evidence" value="ECO:0007669"/>
    <property type="project" value="UniProtKB-SubCell"/>
</dbReference>
<keyword evidence="6 8" id="KW-1133">Transmembrane helix</keyword>
<keyword evidence="2 8" id="KW-0813">Transport</keyword>
<evidence type="ECO:0000256" key="1">
    <source>
        <dbReference type="ARBA" id="ARBA00004429"/>
    </source>
</evidence>
<feature type="transmembrane region" description="Helical" evidence="8">
    <location>
        <begin position="289"/>
        <end position="310"/>
    </location>
</feature>
<dbReference type="RefSeq" id="WP_154546015.1">
    <property type="nucleotide sequence ID" value="NZ_VUMY01000018.1"/>
</dbReference>
<keyword evidence="3" id="KW-1003">Cell membrane</keyword>
<evidence type="ECO:0000256" key="2">
    <source>
        <dbReference type="ARBA" id="ARBA00022448"/>
    </source>
</evidence>
<organism evidence="10 11">
    <name type="scientific">Mobiluncus porci</name>
    <dbReference type="NCBI Taxonomy" id="2652278"/>
    <lineage>
        <taxon>Bacteria</taxon>
        <taxon>Bacillati</taxon>
        <taxon>Actinomycetota</taxon>
        <taxon>Actinomycetes</taxon>
        <taxon>Actinomycetales</taxon>
        <taxon>Actinomycetaceae</taxon>
        <taxon>Mobiluncus</taxon>
    </lineage>
</organism>
<name>A0A7K0K5T9_9ACTO</name>
<protein>
    <submittedName>
        <fullName evidence="10">ABC transporter permease subunit</fullName>
    </submittedName>
</protein>
<dbReference type="Proteomes" id="UP000442535">
    <property type="component" value="Unassembled WGS sequence"/>
</dbReference>
<dbReference type="GO" id="GO:0055085">
    <property type="term" value="P:transmembrane transport"/>
    <property type="evidence" value="ECO:0007669"/>
    <property type="project" value="InterPro"/>
</dbReference>
<dbReference type="PROSITE" id="PS50928">
    <property type="entry name" value="ABC_TM1"/>
    <property type="match status" value="1"/>
</dbReference>
<evidence type="ECO:0000256" key="4">
    <source>
        <dbReference type="ARBA" id="ARBA00022519"/>
    </source>
</evidence>
<dbReference type="InterPro" id="IPR000515">
    <property type="entry name" value="MetI-like"/>
</dbReference>
<dbReference type="SUPFAM" id="SSF161098">
    <property type="entry name" value="MetI-like"/>
    <property type="match status" value="1"/>
</dbReference>
<comment type="caution">
    <text evidence="10">The sequence shown here is derived from an EMBL/GenBank/DDBJ whole genome shotgun (WGS) entry which is preliminary data.</text>
</comment>